<dbReference type="GO" id="GO:0005737">
    <property type="term" value="C:cytoplasm"/>
    <property type="evidence" value="ECO:0007669"/>
    <property type="project" value="TreeGrafter"/>
</dbReference>
<feature type="compositionally biased region" description="Pro residues" evidence="1">
    <location>
        <begin position="261"/>
        <end position="277"/>
    </location>
</feature>
<feature type="region of interest" description="Disordered" evidence="1">
    <location>
        <begin position="599"/>
        <end position="638"/>
    </location>
</feature>
<feature type="compositionally biased region" description="Acidic residues" evidence="1">
    <location>
        <begin position="625"/>
        <end position="638"/>
    </location>
</feature>
<feature type="domain" description="Pcf11 Clp1-ID" evidence="2">
    <location>
        <begin position="693"/>
        <end position="730"/>
    </location>
</feature>
<sequence length="879" mass="96669">MRVTAGRPLTHSSLIRSHFTASKHLENGEISHDDFLNVAHQIKQLFQYQEEKQRGGDSWEGSSEDGHGHAHPHHLPPTRKKPLLATPTGGVSSGADLSDAELTYYEHKSKLRRTQVMLWQQEQGGEGWDGEDSQEEAEGGRGGAAHPSSHHPGVQPRERVPQAQVSARATLQEDTRPQGPKSGYNAPPRRYGGGPLGPVLQNSVSLALDGPIRKSPVPLPVPAYERERLSPLQQMDAAEMSPVPRFESPNSEHSCDEGPLDTPPLPRPHHPGGPPRGPVLSSVRSKHVESPGHTPPHTADGPQRYDGGQPGRPHPGGRYEGVQGPGRYDGPGCSSHGPSRYDGPYPQGPGRFDGQGPGPMRFDGPMHSHMQPGPGRFEGLMRFQQGPMRFDGAPNQPGPMRFDGPGNPSTPMGQPGPMRYDPLPSLPPQGMPPRFDCPSGQQVSPRYHTTPNLQPPLRPLGTPMYDPVNPGGPQQFQTFSVQQNVVGQQGANFTVSPVPVSQAGFNNSYVRPPFYTPGVPLPPAGNMQQPSSAAPFSGKQTDMNMLSNLGQPFIPPSTVPFNQPAPQFPPPESHFGQVDVNDLLSKLISTGIISTGGIKPAQSTDTAAAHSGTESAATQPTPPMVEEEEEEEQEEDENVPDLTGFVIEDMKQRYDSVVTKLYTGIQCYSCGMRFTASQTDVYADHLDWHYRLNRSEKDISKKVTHRRWYYSLTDWIEFEEIADLEERAKSLFFEKVNEEVVQKTQEAAKEKEFQSVKAAADVVDETCEICQEQFEMYWEEEEEEWHLRDAIRVDEKTYHPSCFEDYNNTSSFLDVTPSPIKLMENPLGAFIKRESDEVTSCCAAVKQEVESSLSETGGEAQNVKDEVQVKMEGETSAIS</sequence>
<dbReference type="InterPro" id="IPR045154">
    <property type="entry name" value="PCF11-like"/>
</dbReference>
<evidence type="ECO:0000313" key="4">
    <source>
        <dbReference type="EMBL" id="CDQ77236.1"/>
    </source>
</evidence>
<evidence type="ECO:0000259" key="2">
    <source>
        <dbReference type="Pfam" id="PF11526"/>
    </source>
</evidence>
<name>A0A060XCT5_ONCMY</name>
<dbReference type="EMBL" id="FR905214">
    <property type="protein sequence ID" value="CDQ77236.1"/>
    <property type="molecule type" value="Genomic_DNA"/>
</dbReference>
<evidence type="ECO:0000259" key="3">
    <source>
        <dbReference type="Pfam" id="PF21936"/>
    </source>
</evidence>
<evidence type="ECO:0000313" key="5">
    <source>
        <dbReference type="Proteomes" id="UP000193380"/>
    </source>
</evidence>
<feature type="region of interest" description="Disordered" evidence="1">
    <location>
        <begin position="122"/>
        <end position="198"/>
    </location>
</feature>
<feature type="region of interest" description="Disordered" evidence="1">
    <location>
        <begin position="242"/>
        <end position="364"/>
    </location>
</feature>
<evidence type="ECO:0000256" key="1">
    <source>
        <dbReference type="SAM" id="MobiDB-lite"/>
    </source>
</evidence>
<protein>
    <recommendedName>
        <fullName evidence="6">CID domain-containing protein</fullName>
    </recommendedName>
</protein>
<dbReference type="Pfam" id="PF11526">
    <property type="entry name" value="Pfc11_Clp1_ID"/>
    <property type="match status" value="1"/>
</dbReference>
<dbReference type="InterPro" id="IPR021605">
    <property type="entry name" value="Pcf11_Clp1-ID"/>
</dbReference>
<feature type="domain" description="Pcf11 C-terminal" evidence="3">
    <location>
        <begin position="766"/>
        <end position="804"/>
    </location>
</feature>
<dbReference type="PANTHER" id="PTHR15921">
    <property type="entry name" value="PRE-MRNA CLEAVAGE COMPLEX II"/>
    <property type="match status" value="1"/>
</dbReference>
<feature type="region of interest" description="Disordered" evidence="1">
    <location>
        <begin position="392"/>
        <end position="431"/>
    </location>
</feature>
<feature type="region of interest" description="Disordered" evidence="1">
    <location>
        <begin position="852"/>
        <end position="879"/>
    </location>
</feature>
<feature type="compositionally biased region" description="Basic and acidic residues" evidence="1">
    <location>
        <begin position="862"/>
        <end position="873"/>
    </location>
</feature>
<feature type="compositionally biased region" description="Polar residues" evidence="1">
    <location>
        <begin position="601"/>
        <end position="619"/>
    </location>
</feature>
<evidence type="ECO:0008006" key="6">
    <source>
        <dbReference type="Google" id="ProtNLM"/>
    </source>
</evidence>
<dbReference type="Pfam" id="PF21936">
    <property type="entry name" value="Pcf11_C"/>
    <property type="match status" value="1"/>
</dbReference>
<dbReference type="GO" id="GO:0005849">
    <property type="term" value="C:mRNA cleavage factor complex"/>
    <property type="evidence" value="ECO:0007669"/>
    <property type="project" value="InterPro"/>
</dbReference>
<dbReference type="Proteomes" id="UP000193380">
    <property type="component" value="Unassembled WGS sequence"/>
</dbReference>
<feature type="region of interest" description="Disordered" evidence="1">
    <location>
        <begin position="49"/>
        <end position="96"/>
    </location>
</feature>
<organism evidence="4 5">
    <name type="scientific">Oncorhynchus mykiss</name>
    <name type="common">Rainbow trout</name>
    <name type="synonym">Salmo gairdneri</name>
    <dbReference type="NCBI Taxonomy" id="8022"/>
    <lineage>
        <taxon>Eukaryota</taxon>
        <taxon>Metazoa</taxon>
        <taxon>Chordata</taxon>
        <taxon>Craniata</taxon>
        <taxon>Vertebrata</taxon>
        <taxon>Euteleostomi</taxon>
        <taxon>Actinopterygii</taxon>
        <taxon>Neopterygii</taxon>
        <taxon>Teleostei</taxon>
        <taxon>Protacanthopterygii</taxon>
        <taxon>Salmoniformes</taxon>
        <taxon>Salmonidae</taxon>
        <taxon>Salmoninae</taxon>
        <taxon>Oncorhynchus</taxon>
    </lineage>
</organism>
<dbReference type="PANTHER" id="PTHR15921:SF3">
    <property type="entry name" value="PRE-MRNA CLEAVAGE COMPLEX 2 PROTEIN PCF11"/>
    <property type="match status" value="1"/>
</dbReference>
<dbReference type="GO" id="GO:0000993">
    <property type="term" value="F:RNA polymerase II complex binding"/>
    <property type="evidence" value="ECO:0007669"/>
    <property type="project" value="InterPro"/>
</dbReference>
<feature type="compositionally biased region" description="Basic residues" evidence="1">
    <location>
        <begin position="69"/>
        <end position="82"/>
    </location>
</feature>
<accession>A0A060XCT5</accession>
<dbReference type="GO" id="GO:0031124">
    <property type="term" value="P:mRNA 3'-end processing"/>
    <property type="evidence" value="ECO:0007669"/>
    <property type="project" value="InterPro"/>
</dbReference>
<reference evidence="4" key="1">
    <citation type="journal article" date="2014" name="Nat. Commun.">
        <title>The rainbow trout genome provides novel insights into evolution after whole-genome duplication in vertebrates.</title>
        <authorList>
            <person name="Berthelot C."/>
            <person name="Brunet F."/>
            <person name="Chalopin D."/>
            <person name="Juanchich A."/>
            <person name="Bernard M."/>
            <person name="Noel B."/>
            <person name="Bento P."/>
            <person name="Da Silva C."/>
            <person name="Labadie K."/>
            <person name="Alberti A."/>
            <person name="Aury J.M."/>
            <person name="Louis A."/>
            <person name="Dehais P."/>
            <person name="Bardou P."/>
            <person name="Montfort J."/>
            <person name="Klopp C."/>
            <person name="Cabau C."/>
            <person name="Gaspin C."/>
            <person name="Thorgaard G.H."/>
            <person name="Boussaha M."/>
            <person name="Quillet E."/>
            <person name="Guyomard R."/>
            <person name="Galiana D."/>
            <person name="Bobe J."/>
            <person name="Volff J.N."/>
            <person name="Genet C."/>
            <person name="Wincker P."/>
            <person name="Jaillon O."/>
            <person name="Roest Crollius H."/>
            <person name="Guiguen Y."/>
        </authorList>
    </citation>
    <scope>NUCLEOTIDE SEQUENCE [LARGE SCALE GENOMIC DNA]</scope>
</reference>
<dbReference type="GO" id="GO:0006369">
    <property type="term" value="P:termination of RNA polymerase II transcription"/>
    <property type="evidence" value="ECO:0007669"/>
    <property type="project" value="InterPro"/>
</dbReference>
<dbReference type="GO" id="GO:0003729">
    <property type="term" value="F:mRNA binding"/>
    <property type="evidence" value="ECO:0007669"/>
    <property type="project" value="InterPro"/>
</dbReference>
<dbReference type="InterPro" id="IPR054127">
    <property type="entry name" value="Pcf11_C"/>
</dbReference>
<proteinExistence type="predicted"/>
<dbReference type="PaxDb" id="8022-A0A060XCT5"/>
<dbReference type="STRING" id="8022.A0A060XCT5"/>
<gene>
    <name evidence="4" type="ORF">GSONMT00013897001</name>
</gene>
<reference evidence="4" key="2">
    <citation type="submission" date="2014-03" db="EMBL/GenBank/DDBJ databases">
        <authorList>
            <person name="Genoscope - CEA"/>
        </authorList>
    </citation>
    <scope>NUCLEOTIDE SEQUENCE</scope>
</reference>
<feature type="compositionally biased region" description="Acidic residues" evidence="1">
    <location>
        <begin position="128"/>
        <end position="137"/>
    </location>
</feature>
<dbReference type="AlphaFoldDB" id="A0A060XCT5"/>